<evidence type="ECO:0000313" key="2">
    <source>
        <dbReference type="Proteomes" id="UP000790709"/>
    </source>
</evidence>
<evidence type="ECO:0000313" key="1">
    <source>
        <dbReference type="EMBL" id="KAH7923887.1"/>
    </source>
</evidence>
<keyword evidence="2" id="KW-1185">Reference proteome</keyword>
<sequence>MADKFLQPVMQSDAVPFSRPSTPTAHPLQIGWYGLGAMGYFMARNMASSRKSHPAASPPVLVYNRTVAKSDKLVKEVGASAAKVAQSPAQLATECDVIFTNLANDAAVTSVYNEFAKALAQSPPTKAKIFVDTSTVYPSLAGEVDKVISGFPHCHFVTSPVFGPPPAADAAKLVIALSGDYRSKKEAAYLLVPAVGRKVMDLGGNIEKAPTLKLIGNSLIMGANELLSETFTLGDKSGIGAQTVQNLVKEIMPAPGMIAYGEKMVNDRFDGSVGFAIDGGIKDANHIRRLTAELNSPMPAVDIAHQRMITARAIHESHKAAGTNKWDIIDWSALIAGSRVAAGLDPFDSSKGTRVVRDE</sequence>
<name>A0ACB8BDT2_9AGAM</name>
<dbReference type="Proteomes" id="UP000790709">
    <property type="component" value="Unassembled WGS sequence"/>
</dbReference>
<protein>
    <submittedName>
        <fullName evidence="1">NAD-P-binding protein</fullName>
    </submittedName>
</protein>
<organism evidence="1 2">
    <name type="scientific">Leucogyrophana mollusca</name>
    <dbReference type="NCBI Taxonomy" id="85980"/>
    <lineage>
        <taxon>Eukaryota</taxon>
        <taxon>Fungi</taxon>
        <taxon>Dikarya</taxon>
        <taxon>Basidiomycota</taxon>
        <taxon>Agaricomycotina</taxon>
        <taxon>Agaricomycetes</taxon>
        <taxon>Agaricomycetidae</taxon>
        <taxon>Boletales</taxon>
        <taxon>Boletales incertae sedis</taxon>
        <taxon>Leucogyrophana</taxon>
    </lineage>
</organism>
<accession>A0ACB8BDT2</accession>
<comment type="caution">
    <text evidence="1">The sequence shown here is derived from an EMBL/GenBank/DDBJ whole genome shotgun (WGS) entry which is preliminary data.</text>
</comment>
<gene>
    <name evidence="1" type="ORF">BV22DRAFT_1067816</name>
</gene>
<reference evidence="1" key="1">
    <citation type="journal article" date="2021" name="New Phytol.">
        <title>Evolutionary innovations through gain and loss of genes in the ectomycorrhizal Boletales.</title>
        <authorList>
            <person name="Wu G."/>
            <person name="Miyauchi S."/>
            <person name="Morin E."/>
            <person name="Kuo A."/>
            <person name="Drula E."/>
            <person name="Varga T."/>
            <person name="Kohler A."/>
            <person name="Feng B."/>
            <person name="Cao Y."/>
            <person name="Lipzen A."/>
            <person name="Daum C."/>
            <person name="Hundley H."/>
            <person name="Pangilinan J."/>
            <person name="Johnson J."/>
            <person name="Barry K."/>
            <person name="LaButti K."/>
            <person name="Ng V."/>
            <person name="Ahrendt S."/>
            <person name="Min B."/>
            <person name="Choi I.G."/>
            <person name="Park H."/>
            <person name="Plett J.M."/>
            <person name="Magnuson J."/>
            <person name="Spatafora J.W."/>
            <person name="Nagy L.G."/>
            <person name="Henrissat B."/>
            <person name="Grigoriev I.V."/>
            <person name="Yang Z.L."/>
            <person name="Xu J."/>
            <person name="Martin F.M."/>
        </authorList>
    </citation>
    <scope>NUCLEOTIDE SEQUENCE</scope>
    <source>
        <strain evidence="1">KUC20120723A-06</strain>
    </source>
</reference>
<proteinExistence type="predicted"/>
<dbReference type="EMBL" id="MU266439">
    <property type="protein sequence ID" value="KAH7923887.1"/>
    <property type="molecule type" value="Genomic_DNA"/>
</dbReference>